<dbReference type="InterPro" id="IPR006224">
    <property type="entry name" value="PsdUridine_synth_RluA-like_CS"/>
</dbReference>
<sequence length="328" mass="37162">MLKSKSAKITASYNGERFDIAAAALFEDLSRKKIKAIIDAGGAYINKKRIVVAKTLVKIGDKIEVFWEEKSENSESQIAKSAFHLKNTIGTFIDDKTLIFENNDFFVVNKPAGISSQATLSSSKDTILHALSVYDSKTFDLKKMFLVHRLDKDTSGLMIIAKNKETQNKFEEIFRDKKINKSYDALCFNIPKNLEGEIKFSIAKDNSRKNSYFAITNPNSKMKDAKSAETNFVVQKIYKSSNISFIRCNPKTGRTHQIRVHLSAIGCPLLGDKTYSQNIYGHKYAQIALRHMLHAINLSFEFNGENFDFTAPLPEDFERIIKILESTQ</sequence>
<dbReference type="STRING" id="1915309.AXG55_00495"/>
<dbReference type="InterPro" id="IPR050188">
    <property type="entry name" value="RluA_PseudoU_synthase"/>
</dbReference>
<dbReference type="PANTHER" id="PTHR21600">
    <property type="entry name" value="MITOCHONDRIAL RNA PSEUDOURIDINE SYNTHASE"/>
    <property type="match status" value="1"/>
</dbReference>
<keyword evidence="4" id="KW-0694">RNA-binding</keyword>
<dbReference type="AlphaFoldDB" id="A0A1L4CX17"/>
<dbReference type="SUPFAM" id="SSF55120">
    <property type="entry name" value="Pseudouridine synthase"/>
    <property type="match status" value="1"/>
</dbReference>
<dbReference type="GO" id="GO:0009982">
    <property type="term" value="F:pseudouridine synthase activity"/>
    <property type="evidence" value="ECO:0007669"/>
    <property type="project" value="InterPro"/>
</dbReference>
<dbReference type="InterPro" id="IPR020103">
    <property type="entry name" value="PsdUridine_synth_cat_dom_sf"/>
</dbReference>
<reference evidence="7 8" key="1">
    <citation type="submission" date="2016-10" db="EMBL/GenBank/DDBJ databases">
        <title>Silvanigrella aquatica sp. nov., isolated from a freshwater lake located in the Black Forest, Germany, description of Silvanigrellaceae fam. nov., Silvanigrellales ord. nov., reclassification of the order Bdellovibrionales in the class Oligoflexia, reclassification of the families Bacteriovoracaceae and Halobacteriovoraceae in the new order Bacteriovoracales ord. nov., and reclassification of the family Pseudobacteriovoracaceae in the order Oligoflexiales.</title>
        <authorList>
            <person name="Hahn M.W."/>
            <person name="Schmidt J."/>
            <person name="Koll U."/>
            <person name="Rohde M."/>
            <person name="Verbag S."/>
            <person name="Pitt A."/>
            <person name="Nakai R."/>
            <person name="Naganuma T."/>
            <person name="Lang E."/>
        </authorList>
    </citation>
    <scope>NUCLEOTIDE SEQUENCE [LARGE SCALE GENOMIC DNA]</scope>
    <source>
        <strain evidence="7 8">MWH-Nonnen-W8red</strain>
    </source>
</reference>
<evidence type="ECO:0000313" key="7">
    <source>
        <dbReference type="EMBL" id="APJ02492.1"/>
    </source>
</evidence>
<dbReference type="Gene3D" id="3.30.2350.10">
    <property type="entry name" value="Pseudouridine synthase"/>
    <property type="match status" value="1"/>
</dbReference>
<gene>
    <name evidence="7" type="ORF">AXG55_00495</name>
</gene>
<dbReference type="SUPFAM" id="SSF55174">
    <property type="entry name" value="Alpha-L RNA-binding motif"/>
    <property type="match status" value="1"/>
</dbReference>
<evidence type="ECO:0000256" key="2">
    <source>
        <dbReference type="ARBA" id="ARBA00023235"/>
    </source>
</evidence>
<protein>
    <recommendedName>
        <fullName evidence="5">Pseudouridine synthase</fullName>
        <ecNumber evidence="5">5.4.99.-</ecNumber>
    </recommendedName>
</protein>
<dbReference type="PROSITE" id="PS50889">
    <property type="entry name" value="S4"/>
    <property type="match status" value="1"/>
</dbReference>
<dbReference type="NCBIfam" id="TIGR00005">
    <property type="entry name" value="rluA_subfam"/>
    <property type="match status" value="1"/>
</dbReference>
<evidence type="ECO:0000256" key="4">
    <source>
        <dbReference type="PROSITE-ProRule" id="PRU00182"/>
    </source>
</evidence>
<dbReference type="PROSITE" id="PS01129">
    <property type="entry name" value="PSI_RLU"/>
    <property type="match status" value="1"/>
</dbReference>
<evidence type="ECO:0000313" key="8">
    <source>
        <dbReference type="Proteomes" id="UP000184731"/>
    </source>
</evidence>
<name>A0A1L4CX17_9BACT</name>
<dbReference type="Gene3D" id="3.10.290.10">
    <property type="entry name" value="RNA-binding S4 domain"/>
    <property type="match status" value="1"/>
</dbReference>
<dbReference type="EMBL" id="CP017834">
    <property type="protein sequence ID" value="APJ02492.1"/>
    <property type="molecule type" value="Genomic_DNA"/>
</dbReference>
<dbReference type="KEGG" id="saqi:AXG55_00495"/>
<evidence type="ECO:0000259" key="6">
    <source>
        <dbReference type="Pfam" id="PF00849"/>
    </source>
</evidence>
<dbReference type="InterPro" id="IPR006225">
    <property type="entry name" value="PsdUridine_synth_RluC/D"/>
</dbReference>
<dbReference type="PANTHER" id="PTHR21600:SF44">
    <property type="entry name" value="RIBOSOMAL LARGE SUBUNIT PSEUDOURIDINE SYNTHASE D"/>
    <property type="match status" value="1"/>
</dbReference>
<dbReference type="OrthoDB" id="5289274at2"/>
<dbReference type="GO" id="GO:0003723">
    <property type="term" value="F:RNA binding"/>
    <property type="evidence" value="ECO:0007669"/>
    <property type="project" value="UniProtKB-KW"/>
</dbReference>
<dbReference type="GO" id="GO:0140098">
    <property type="term" value="F:catalytic activity, acting on RNA"/>
    <property type="evidence" value="ECO:0007669"/>
    <property type="project" value="UniProtKB-ARBA"/>
</dbReference>
<organism evidence="7 8">
    <name type="scientific">Silvanigrella aquatica</name>
    <dbReference type="NCBI Taxonomy" id="1915309"/>
    <lineage>
        <taxon>Bacteria</taxon>
        <taxon>Pseudomonadati</taxon>
        <taxon>Bdellovibrionota</taxon>
        <taxon>Oligoflexia</taxon>
        <taxon>Silvanigrellales</taxon>
        <taxon>Silvanigrellaceae</taxon>
        <taxon>Silvanigrella</taxon>
    </lineage>
</organism>
<feature type="domain" description="Pseudouridine synthase RsuA/RluA-like" evidence="6">
    <location>
        <begin position="104"/>
        <end position="264"/>
    </location>
</feature>
<dbReference type="Proteomes" id="UP000184731">
    <property type="component" value="Chromosome"/>
</dbReference>
<dbReference type="InterPro" id="IPR006145">
    <property type="entry name" value="PsdUridine_synth_RsuA/RluA"/>
</dbReference>
<evidence type="ECO:0000256" key="5">
    <source>
        <dbReference type="RuleBase" id="RU362028"/>
    </source>
</evidence>
<dbReference type="CDD" id="cd02869">
    <property type="entry name" value="PseudoU_synth_RluA_like"/>
    <property type="match status" value="1"/>
</dbReference>
<keyword evidence="2 5" id="KW-0413">Isomerase</keyword>
<dbReference type="CDD" id="cd00165">
    <property type="entry name" value="S4"/>
    <property type="match status" value="1"/>
</dbReference>
<comment type="catalytic activity">
    <reaction evidence="5">
        <text>a uridine in RNA = a pseudouridine in RNA</text>
        <dbReference type="Rhea" id="RHEA:48348"/>
        <dbReference type="Rhea" id="RHEA-COMP:12068"/>
        <dbReference type="Rhea" id="RHEA-COMP:12069"/>
        <dbReference type="ChEBI" id="CHEBI:65314"/>
        <dbReference type="ChEBI" id="CHEBI:65315"/>
    </reaction>
</comment>
<keyword evidence="8" id="KW-1185">Reference proteome</keyword>
<dbReference type="Pfam" id="PF00849">
    <property type="entry name" value="PseudoU_synth_2"/>
    <property type="match status" value="1"/>
</dbReference>
<dbReference type="EC" id="5.4.99.-" evidence="5"/>
<accession>A0A1L4CX17</accession>
<comment type="similarity">
    <text evidence="1 5">Belongs to the pseudouridine synthase RluA family.</text>
</comment>
<evidence type="ECO:0000256" key="3">
    <source>
        <dbReference type="PIRSR" id="PIRSR606225-1"/>
    </source>
</evidence>
<comment type="function">
    <text evidence="5">Responsible for synthesis of pseudouridine from uracil.</text>
</comment>
<dbReference type="InterPro" id="IPR036986">
    <property type="entry name" value="S4_RNA-bd_sf"/>
</dbReference>
<feature type="active site" evidence="3">
    <location>
        <position position="151"/>
    </location>
</feature>
<proteinExistence type="inferred from homology"/>
<dbReference type="RefSeq" id="WP_148696197.1">
    <property type="nucleotide sequence ID" value="NZ_CP017834.1"/>
</dbReference>
<evidence type="ECO:0000256" key="1">
    <source>
        <dbReference type="ARBA" id="ARBA00010876"/>
    </source>
</evidence>
<dbReference type="GO" id="GO:0000455">
    <property type="term" value="P:enzyme-directed rRNA pseudouridine synthesis"/>
    <property type="evidence" value="ECO:0007669"/>
    <property type="project" value="TreeGrafter"/>
</dbReference>